<evidence type="ECO:0000256" key="3">
    <source>
        <dbReference type="ARBA" id="ARBA00022723"/>
    </source>
</evidence>
<keyword evidence="5 7" id="KW-0408">Iron</keyword>
<evidence type="ECO:0000256" key="5">
    <source>
        <dbReference type="ARBA" id="ARBA00023004"/>
    </source>
</evidence>
<reference evidence="9 10" key="1">
    <citation type="journal article" date="2019" name="ACS Chem. Biol.">
        <title>Identification and Mobilization of a Cryptic Antibiotic Biosynthesis Gene Locus from a Human-Pathogenic Nocardia Isolate.</title>
        <authorList>
            <person name="Herisse M."/>
            <person name="Ishida K."/>
            <person name="Porter J.L."/>
            <person name="Howden B."/>
            <person name="Hertweck C."/>
            <person name="Stinear T.P."/>
            <person name="Pidot S.J."/>
        </authorList>
    </citation>
    <scope>NUCLEOTIDE SEQUENCE [LARGE SCALE GENOMIC DNA]</scope>
    <source>
        <strain evidence="9 10">AUSMDU00012715</strain>
    </source>
</reference>
<dbReference type="PANTHER" id="PTHR24291">
    <property type="entry name" value="CYTOCHROME P450 FAMILY 4"/>
    <property type="match status" value="1"/>
</dbReference>
<dbReference type="RefSeq" id="WP_167488801.1">
    <property type="nucleotide sequence ID" value="NZ_CP046173.1"/>
</dbReference>
<dbReference type="Pfam" id="PF00067">
    <property type="entry name" value="p450"/>
    <property type="match status" value="1"/>
</dbReference>
<dbReference type="GO" id="GO:0016705">
    <property type="term" value="F:oxidoreductase activity, acting on paired donors, with incorporation or reduction of molecular oxygen"/>
    <property type="evidence" value="ECO:0007669"/>
    <property type="project" value="InterPro"/>
</dbReference>
<gene>
    <name evidence="9" type="ORF">F6W96_27410</name>
</gene>
<accession>A0A6G9Z7L3</accession>
<proteinExistence type="inferred from homology"/>
<dbReference type="InterPro" id="IPR036396">
    <property type="entry name" value="Cyt_P450_sf"/>
</dbReference>
<evidence type="ECO:0000256" key="6">
    <source>
        <dbReference type="ARBA" id="ARBA00023033"/>
    </source>
</evidence>
<keyword evidence="2 7" id="KW-0349">Heme</keyword>
<dbReference type="SUPFAM" id="SSF48264">
    <property type="entry name" value="Cytochrome P450"/>
    <property type="match status" value="1"/>
</dbReference>
<evidence type="ECO:0000313" key="9">
    <source>
        <dbReference type="EMBL" id="QIS21508.1"/>
    </source>
</evidence>
<comment type="similarity">
    <text evidence="1 8">Belongs to the cytochrome P450 family.</text>
</comment>
<dbReference type="Gene3D" id="1.10.630.10">
    <property type="entry name" value="Cytochrome P450"/>
    <property type="match status" value="1"/>
</dbReference>
<evidence type="ECO:0000256" key="7">
    <source>
        <dbReference type="PIRSR" id="PIRSR602401-1"/>
    </source>
</evidence>
<dbReference type="GO" id="GO:0005506">
    <property type="term" value="F:iron ion binding"/>
    <property type="evidence" value="ECO:0007669"/>
    <property type="project" value="InterPro"/>
</dbReference>
<name>A0A6G9Z7L3_9NOCA</name>
<protein>
    <submittedName>
        <fullName evidence="9">Cytochrome P450</fullName>
    </submittedName>
</protein>
<dbReference type="PRINTS" id="PR00385">
    <property type="entry name" value="P450"/>
</dbReference>
<dbReference type="GO" id="GO:0020037">
    <property type="term" value="F:heme binding"/>
    <property type="evidence" value="ECO:0007669"/>
    <property type="project" value="InterPro"/>
</dbReference>
<evidence type="ECO:0000256" key="2">
    <source>
        <dbReference type="ARBA" id="ARBA00022617"/>
    </source>
</evidence>
<dbReference type="InterPro" id="IPR050196">
    <property type="entry name" value="Cytochrome_P450_Monoox"/>
</dbReference>
<dbReference type="PANTHER" id="PTHR24291:SF50">
    <property type="entry name" value="BIFUNCTIONAL ALBAFLAVENONE MONOOXYGENASE_TERPENE SYNTHASE"/>
    <property type="match status" value="1"/>
</dbReference>
<organism evidence="9 10">
    <name type="scientific">Nocardia terpenica</name>
    <dbReference type="NCBI Taxonomy" id="455432"/>
    <lineage>
        <taxon>Bacteria</taxon>
        <taxon>Bacillati</taxon>
        <taxon>Actinomycetota</taxon>
        <taxon>Actinomycetes</taxon>
        <taxon>Mycobacteriales</taxon>
        <taxon>Nocardiaceae</taxon>
        <taxon>Nocardia</taxon>
    </lineage>
</organism>
<dbReference type="PROSITE" id="PS00086">
    <property type="entry name" value="CYTOCHROME_P450"/>
    <property type="match status" value="1"/>
</dbReference>
<evidence type="ECO:0000256" key="1">
    <source>
        <dbReference type="ARBA" id="ARBA00010617"/>
    </source>
</evidence>
<dbReference type="PRINTS" id="PR00463">
    <property type="entry name" value="EP450I"/>
</dbReference>
<dbReference type="InterPro" id="IPR002401">
    <property type="entry name" value="Cyt_P450_E_grp-I"/>
</dbReference>
<evidence type="ECO:0000256" key="8">
    <source>
        <dbReference type="RuleBase" id="RU000461"/>
    </source>
</evidence>
<dbReference type="EMBL" id="CP046173">
    <property type="protein sequence ID" value="QIS21508.1"/>
    <property type="molecule type" value="Genomic_DNA"/>
</dbReference>
<dbReference type="InterPro" id="IPR001128">
    <property type="entry name" value="Cyt_P450"/>
</dbReference>
<dbReference type="InterPro" id="IPR017972">
    <property type="entry name" value="Cyt_P450_CS"/>
</dbReference>
<keyword evidence="3 7" id="KW-0479">Metal-binding</keyword>
<dbReference type="GO" id="GO:0004497">
    <property type="term" value="F:monooxygenase activity"/>
    <property type="evidence" value="ECO:0007669"/>
    <property type="project" value="UniProtKB-KW"/>
</dbReference>
<sequence length="447" mass="49482">MKMLGTSSPEGRIVPIVGDLWSMLRDPLTFLVTLPASDGIAWINFGLAPVALVCDPDLIQRVLKDDRTFDKGGTIFDRLRELVGDGLATCPHSQHRRLRRLSAPAFRPGQLARYDTIIQSEIDGLLDSWRDGQVVDVLEQTTTFTARVALRSLLGASLAGKASDQVVADINTAFAGLGPRLLMPPVVAALPFFGNRQYKQALMGLHDAIANVIDDRRQHLDDDEPDLLASMIIARDADTGLTDTELADQAMTFLNAGTETTRSAMAWALSLLARHPHIQQQLHKETVTAPAGSDSAASSRHGSTLCGRIIDETLRLYPPAWILTRRVSTDTKLGSHDLPRGTVVAFSPYRQHHRDEFYPHPETFDPDRWLEYSPRPGIYIPFGDGPRNCIGNRFAARELHLALRAISAGWQLNPITDQPDKFKFGLGLTPHDLRLRVARRQTEGSMK</sequence>
<dbReference type="AlphaFoldDB" id="A0A6G9Z7L3"/>
<evidence type="ECO:0000256" key="4">
    <source>
        <dbReference type="ARBA" id="ARBA00023002"/>
    </source>
</evidence>
<dbReference type="Proteomes" id="UP000500953">
    <property type="component" value="Chromosome"/>
</dbReference>
<evidence type="ECO:0000313" key="10">
    <source>
        <dbReference type="Proteomes" id="UP000500953"/>
    </source>
</evidence>
<keyword evidence="4 8" id="KW-0560">Oxidoreductase</keyword>
<comment type="cofactor">
    <cofactor evidence="7">
        <name>heme</name>
        <dbReference type="ChEBI" id="CHEBI:30413"/>
    </cofactor>
</comment>
<feature type="binding site" description="axial binding residue" evidence="7">
    <location>
        <position position="389"/>
    </location>
    <ligand>
        <name>heme</name>
        <dbReference type="ChEBI" id="CHEBI:30413"/>
    </ligand>
    <ligandPart>
        <name>Fe</name>
        <dbReference type="ChEBI" id="CHEBI:18248"/>
    </ligandPart>
</feature>
<keyword evidence="6 8" id="KW-0503">Monooxygenase</keyword>